<name>A0ACC1MX51_9PEZI</name>
<proteinExistence type="predicted"/>
<dbReference type="EMBL" id="JAPDGR010003352">
    <property type="protein sequence ID" value="KAJ2971577.1"/>
    <property type="molecule type" value="Genomic_DNA"/>
</dbReference>
<keyword evidence="2" id="KW-1185">Reference proteome</keyword>
<evidence type="ECO:0000313" key="1">
    <source>
        <dbReference type="EMBL" id="KAJ2971577.1"/>
    </source>
</evidence>
<comment type="caution">
    <text evidence="1">The sequence shown here is derived from an EMBL/GenBank/DDBJ whole genome shotgun (WGS) entry which is preliminary data.</text>
</comment>
<gene>
    <name evidence="1" type="ORF">NUW58_g9376</name>
</gene>
<sequence length="132" mass="14645">MTTVLGKRKSRTQKADPSISPEEAQARLARFFEADFKPLFPTAKPTPTSEIEEEEEEPIYDSDSSDNDSWDGFSEDEAEDGTLTPPTIVEVVSHTEAYTATTNTLDKRESRAWLSSRPPLSISAEDTSSSKK</sequence>
<protein>
    <submittedName>
        <fullName evidence="1">Uncharacterized protein</fullName>
    </submittedName>
</protein>
<accession>A0ACC1MX51</accession>
<reference evidence="1" key="1">
    <citation type="submission" date="2022-10" db="EMBL/GenBank/DDBJ databases">
        <title>Genome Sequence of Xylaria curta.</title>
        <authorList>
            <person name="Buettner E."/>
        </authorList>
    </citation>
    <scope>NUCLEOTIDE SEQUENCE</scope>
    <source>
        <strain evidence="1">Babe10</strain>
    </source>
</reference>
<evidence type="ECO:0000313" key="2">
    <source>
        <dbReference type="Proteomes" id="UP001143856"/>
    </source>
</evidence>
<dbReference type="Proteomes" id="UP001143856">
    <property type="component" value="Unassembled WGS sequence"/>
</dbReference>
<organism evidence="1 2">
    <name type="scientific">Xylaria curta</name>
    <dbReference type="NCBI Taxonomy" id="42375"/>
    <lineage>
        <taxon>Eukaryota</taxon>
        <taxon>Fungi</taxon>
        <taxon>Dikarya</taxon>
        <taxon>Ascomycota</taxon>
        <taxon>Pezizomycotina</taxon>
        <taxon>Sordariomycetes</taxon>
        <taxon>Xylariomycetidae</taxon>
        <taxon>Xylariales</taxon>
        <taxon>Xylariaceae</taxon>
        <taxon>Xylaria</taxon>
    </lineage>
</organism>